<name>A0A559TDX4_9HYPH</name>
<feature type="region of interest" description="Disordered" evidence="1">
    <location>
        <begin position="1"/>
        <end position="24"/>
    </location>
</feature>
<dbReference type="Gene3D" id="3.40.50.1110">
    <property type="entry name" value="SGNH hydrolase"/>
    <property type="match status" value="1"/>
</dbReference>
<dbReference type="Proteomes" id="UP000319824">
    <property type="component" value="Unassembled WGS sequence"/>
</dbReference>
<feature type="domain" description="SGNH hydrolase-type esterase" evidence="2">
    <location>
        <begin position="307"/>
        <end position="485"/>
    </location>
</feature>
<dbReference type="PANTHER" id="PTHR30383:SF5">
    <property type="entry name" value="SGNH HYDROLASE-TYPE ESTERASE DOMAIN-CONTAINING PROTEIN"/>
    <property type="match status" value="1"/>
</dbReference>
<dbReference type="Pfam" id="PF13472">
    <property type="entry name" value="Lipase_GDSL_2"/>
    <property type="match status" value="1"/>
</dbReference>
<comment type="caution">
    <text evidence="3">The sequence shown here is derived from an EMBL/GenBank/DDBJ whole genome shotgun (WGS) entry which is preliminary data.</text>
</comment>
<dbReference type="InterPro" id="IPR043136">
    <property type="entry name" value="B30.2/SPRY_sf"/>
</dbReference>
<evidence type="ECO:0000313" key="3">
    <source>
        <dbReference type="EMBL" id="TVZ72812.1"/>
    </source>
</evidence>
<dbReference type="InterPro" id="IPR036514">
    <property type="entry name" value="SGNH_hydro_sf"/>
</dbReference>
<evidence type="ECO:0000313" key="4">
    <source>
        <dbReference type="Proteomes" id="UP000319824"/>
    </source>
</evidence>
<dbReference type="GO" id="GO:0004622">
    <property type="term" value="F:phosphatidylcholine lysophospholipase activity"/>
    <property type="evidence" value="ECO:0007669"/>
    <property type="project" value="TreeGrafter"/>
</dbReference>
<dbReference type="AlphaFoldDB" id="A0A559TDX4"/>
<dbReference type="InterPro" id="IPR013320">
    <property type="entry name" value="ConA-like_dom_sf"/>
</dbReference>
<dbReference type="InterPro" id="IPR051532">
    <property type="entry name" value="Ester_Hydrolysis_Enzymes"/>
</dbReference>
<protein>
    <submittedName>
        <fullName evidence="3">Lysophospholipase L1-like esterase</fullName>
    </submittedName>
</protein>
<dbReference type="InterPro" id="IPR013830">
    <property type="entry name" value="SGNH_hydro"/>
</dbReference>
<feature type="compositionally biased region" description="Polar residues" evidence="1">
    <location>
        <begin position="7"/>
        <end position="16"/>
    </location>
</feature>
<reference evidence="3 4" key="1">
    <citation type="submission" date="2019-06" db="EMBL/GenBank/DDBJ databases">
        <title>Pac Bio to generate improved reference genome sequences for organisms with transposon mutant libraries (support for FEBA project).</title>
        <authorList>
            <person name="Blow M."/>
        </authorList>
    </citation>
    <scope>NUCLEOTIDE SEQUENCE [LARGE SCALE GENOMIC DNA]</scope>
    <source>
        <strain evidence="3 4">USDA 1844</strain>
    </source>
</reference>
<evidence type="ECO:0000259" key="2">
    <source>
        <dbReference type="Pfam" id="PF13472"/>
    </source>
</evidence>
<dbReference type="SUPFAM" id="SSF49899">
    <property type="entry name" value="Concanavalin A-like lectins/glucanases"/>
    <property type="match status" value="1"/>
</dbReference>
<accession>A0A559TDX4</accession>
<dbReference type="SUPFAM" id="SSF52266">
    <property type="entry name" value="SGNH hydrolase"/>
    <property type="match status" value="1"/>
</dbReference>
<dbReference type="Gene3D" id="2.60.120.920">
    <property type="match status" value="1"/>
</dbReference>
<dbReference type="Gene3D" id="2.60.40.2700">
    <property type="match status" value="3"/>
</dbReference>
<proteinExistence type="predicted"/>
<gene>
    <name evidence="3" type="ORF">BCL32_0999</name>
</gene>
<evidence type="ECO:0000256" key="1">
    <source>
        <dbReference type="SAM" id="MobiDB-lite"/>
    </source>
</evidence>
<dbReference type="PANTHER" id="PTHR30383">
    <property type="entry name" value="THIOESTERASE 1/PROTEASE 1/LYSOPHOSPHOLIPASE L1"/>
    <property type="match status" value="1"/>
</dbReference>
<dbReference type="EMBL" id="VISO01000002">
    <property type="protein sequence ID" value="TVZ72812.1"/>
    <property type="molecule type" value="Genomic_DNA"/>
</dbReference>
<sequence length="705" mass="73898">MGFGFSFSLSPQGTSTPPAPPTGVPTNNAMPVISGIAQSGSKLTTTFGSWTQSPSGYAYQWKADDADLIGATSRSYTLTDAEVGKTITVTVTATNSFGSASATSAATSAVLAKPVTVAPINVVAPVVTGNALVGSILMVSDGTWANSPTSYGYQWFKNGTALSGATANIFALLIEDFGAIFSAQVTATNAIGSTNASTNNAGPVSQTPPANTTAPAITGTAQVDQTLTGSNGTWSNDPTSFTYQWTRNSVDILGENDLTYTLVEADIDQMIGFKVTASNSGGSTTASATSVGPIVALSMKINIVAEGDSLTDGSGTTDPATKNYPYVAMSALSDGPEYTLDNISTGGIKADDISNNFDSRGAAAFDVEADLNVFTLLAGSNDRGSGASYERIYRDLRKILRKAKDAGYQRRLIGTIISDDTGDPPYQEWSANDIELTQYIRDYWNSDLDADGLFDLAADSHFDEVSDTFDTLYYNSDRVHPTDLGSSVLASIYAPALNTAIATPAARVELPATWFELDKSSNLQLTNSNRTVNWPAPGFANANVRGARGKASGKWYFETQIDLSNMTAVGLMNLDFADDIAADWVDPCESPNAIGYSSWTGNINHNASAIVTMGSISDSDVIALAVDLDTRSFWMRINEGPWNGGAPEGAPTIDPATGVGGIDISMLGTGMIYPVGFIYEAGQITSRFAATEFTGQIPTGFTALG</sequence>
<dbReference type="CDD" id="cd00229">
    <property type="entry name" value="SGNH_hydrolase"/>
    <property type="match status" value="1"/>
</dbReference>
<organism evidence="3 4">
    <name type="scientific">Rhizobium mongolense USDA 1844</name>
    <dbReference type="NCBI Taxonomy" id="1079460"/>
    <lineage>
        <taxon>Bacteria</taxon>
        <taxon>Pseudomonadati</taxon>
        <taxon>Pseudomonadota</taxon>
        <taxon>Alphaproteobacteria</taxon>
        <taxon>Hyphomicrobiales</taxon>
        <taxon>Rhizobiaceae</taxon>
        <taxon>Rhizobium/Agrobacterium group</taxon>
        <taxon>Rhizobium</taxon>
    </lineage>
</organism>